<dbReference type="Pfam" id="PF01208">
    <property type="entry name" value="URO-D"/>
    <property type="match status" value="1"/>
</dbReference>
<evidence type="ECO:0000313" key="4">
    <source>
        <dbReference type="Proteomes" id="UP000030700"/>
    </source>
</evidence>
<evidence type="ECO:0000259" key="1">
    <source>
        <dbReference type="Pfam" id="PF01208"/>
    </source>
</evidence>
<dbReference type="EMBL" id="DF820460">
    <property type="protein sequence ID" value="GAK54023.1"/>
    <property type="molecule type" value="Genomic_DNA"/>
</dbReference>
<keyword evidence="4" id="KW-1185">Reference proteome</keyword>
<dbReference type="AlphaFoldDB" id="A0A081BRJ2"/>
<evidence type="ECO:0000313" key="3">
    <source>
        <dbReference type="EMBL" id="GAK54023.1"/>
    </source>
</evidence>
<dbReference type="InterPro" id="IPR036249">
    <property type="entry name" value="Thioredoxin-like_sf"/>
</dbReference>
<reference evidence="3" key="1">
    <citation type="journal article" date="2015" name="PeerJ">
        <title>First genomic representation of candidate bacterial phylum KSB3 points to enhanced environmental sensing as a trigger of wastewater bulking.</title>
        <authorList>
            <person name="Sekiguchi Y."/>
            <person name="Ohashi A."/>
            <person name="Parks D.H."/>
            <person name="Yamauchi T."/>
            <person name="Tyson G.W."/>
            <person name="Hugenholtz P."/>
        </authorList>
    </citation>
    <scope>NUCLEOTIDE SEQUENCE [LARGE SCALE GENOMIC DNA]</scope>
</reference>
<dbReference type="InterPro" id="IPR012336">
    <property type="entry name" value="Thioredoxin-like_fold"/>
</dbReference>
<organism evidence="3">
    <name type="scientific">Candidatus Moduliflexus flocculans</name>
    <dbReference type="NCBI Taxonomy" id="1499966"/>
    <lineage>
        <taxon>Bacteria</taxon>
        <taxon>Candidatus Moduliflexota</taxon>
        <taxon>Candidatus Moduliflexia</taxon>
        <taxon>Candidatus Moduliflexales</taxon>
        <taxon>Candidatus Moduliflexaceae</taxon>
    </lineage>
</organism>
<dbReference type="Proteomes" id="UP000030700">
    <property type="component" value="Unassembled WGS sequence"/>
</dbReference>
<feature type="domain" description="Uroporphyrinogen decarboxylase (URO-D)" evidence="1">
    <location>
        <begin position="3"/>
        <end position="329"/>
    </location>
</feature>
<dbReference type="Gene3D" id="3.40.30.10">
    <property type="entry name" value="Glutaredoxin"/>
    <property type="match status" value="2"/>
</dbReference>
<dbReference type="PANTHER" id="PTHR47099:SF1">
    <property type="entry name" value="METHYLCOBAMIDE:COM METHYLTRANSFERASE MTBA"/>
    <property type="match status" value="1"/>
</dbReference>
<proteinExistence type="predicted"/>
<gene>
    <name evidence="3" type="ORF">U14_05300</name>
</gene>
<feature type="domain" description="Thioredoxin-like fold" evidence="2">
    <location>
        <begin position="471"/>
        <end position="537"/>
    </location>
</feature>
<protein>
    <submittedName>
        <fullName evidence="3">Uroporphyrinogen decarboxylase, URO-D</fullName>
    </submittedName>
</protein>
<dbReference type="SUPFAM" id="SSF51726">
    <property type="entry name" value="UROD/MetE-like"/>
    <property type="match status" value="1"/>
</dbReference>
<dbReference type="PANTHER" id="PTHR47099">
    <property type="entry name" value="METHYLCOBAMIDE:COM METHYLTRANSFERASE MTBA"/>
    <property type="match status" value="1"/>
</dbReference>
<dbReference type="SUPFAM" id="SSF52833">
    <property type="entry name" value="Thioredoxin-like"/>
    <property type="match status" value="2"/>
</dbReference>
<dbReference type="InterPro" id="IPR000257">
    <property type="entry name" value="Uroporphyrinogen_deCOase"/>
</dbReference>
<name>A0A081BRJ2_9BACT</name>
<dbReference type="CDD" id="cd03465">
    <property type="entry name" value="URO-D_like"/>
    <property type="match status" value="1"/>
</dbReference>
<evidence type="ECO:0000259" key="2">
    <source>
        <dbReference type="Pfam" id="PF13192"/>
    </source>
</evidence>
<dbReference type="STRING" id="1499966.U14_05300"/>
<dbReference type="Gene3D" id="3.20.20.210">
    <property type="match status" value="1"/>
</dbReference>
<dbReference type="GO" id="GO:0006779">
    <property type="term" value="P:porphyrin-containing compound biosynthetic process"/>
    <property type="evidence" value="ECO:0007669"/>
    <property type="project" value="InterPro"/>
</dbReference>
<dbReference type="InterPro" id="IPR038071">
    <property type="entry name" value="UROD/MetE-like_sf"/>
</dbReference>
<dbReference type="HOGENOM" id="CLU_040933_2_2_0"/>
<dbReference type="Pfam" id="PF13192">
    <property type="entry name" value="Thioredoxin_3"/>
    <property type="match status" value="1"/>
</dbReference>
<accession>A0A081BRJ2</accession>
<dbReference type="GO" id="GO:0004853">
    <property type="term" value="F:uroporphyrinogen decarboxylase activity"/>
    <property type="evidence" value="ECO:0007669"/>
    <property type="project" value="InterPro"/>
</dbReference>
<dbReference type="InterPro" id="IPR052024">
    <property type="entry name" value="Methanogen_methyltrans"/>
</dbReference>
<sequence>MGKQLLFDALQRKATDRVPWLPFVGCHGGKLIGKTADEYLQSGDLIAQGIREAITQYQPDGIPVMFDLQIEAEALGCKLQWAKENPPAVVDHILEQKSLSDLQMLAATSGRIPEMLKAIRLLKADKHDVALYGLITGPFTLALHLKGTSIFMEMYDKPDEINELMAFCTRVAKEMARMYIEAGCDIVASVDPMTSQISPKAFKQFVSPFSTELFDYIRQLGAFSSFFVCGHAQKNVEVMCQCKPDNISVDENIPLEFVRDMAEKYGISFGGNLQLTVVLLMGSEDDARRHTIETMDRGGSTGYILAPGCDLPSGVPPENLRAIAEIVHDPYKREVARKLLETRQEIKSELDFSEYGMASKVVVDIITLDSEACAPCQYMVEAVRDVADYFGDLILWREHKIKEKEAVEFMLGLMVKNVPTICIDGQITFVSTIPPREELIQAIQKRINERFAIRLRQAHGHLLVLGAAGDPACDEAWKHVQQAVLELGSTVELTRVSDPQEIAKYGVAATPAVISFRERIKTVGRVPSVEVVKEWIKELRG</sequence>